<proteinExistence type="predicted"/>
<comment type="caution">
    <text evidence="1">The sequence shown here is derived from an EMBL/GenBank/DDBJ whole genome shotgun (WGS) entry which is preliminary data.</text>
</comment>
<gene>
    <name evidence="1" type="ORF">QV09_10885</name>
</gene>
<evidence type="ECO:0000313" key="1">
    <source>
        <dbReference type="EMBL" id="OBX07497.1"/>
    </source>
</evidence>
<dbReference type="EMBL" id="JTJU01000070">
    <property type="protein sequence ID" value="OBX07497.1"/>
    <property type="molecule type" value="Genomic_DNA"/>
</dbReference>
<reference evidence="1 2" key="1">
    <citation type="submission" date="2014-11" db="EMBL/GenBank/DDBJ databases">
        <title>Pan-genome of Gallibacterium spp.</title>
        <authorList>
            <person name="Kudirkiene E."/>
            <person name="Bojesen A.M."/>
        </authorList>
    </citation>
    <scope>NUCLEOTIDE SEQUENCE [LARGE SCALE GENOMIC DNA]</scope>
    <source>
        <strain evidence="1 2">18469/18</strain>
    </source>
</reference>
<evidence type="ECO:0000313" key="2">
    <source>
        <dbReference type="Proteomes" id="UP000092527"/>
    </source>
</evidence>
<dbReference type="AlphaFoldDB" id="A0AB36E017"/>
<protein>
    <submittedName>
        <fullName evidence="1">Uncharacterized protein</fullName>
    </submittedName>
</protein>
<name>A0AB36E017_9PAST</name>
<sequence length="90" mass="10570">MKSCLFFKRKNKQDFTTLTRKKERVFLMIKWHLPIKRTTDFKMLGNTVQVSITSSGLGRYKLIGVTKNYKIYLKGVTLCRKLPTVLQDLL</sequence>
<dbReference type="Proteomes" id="UP000092527">
    <property type="component" value="Unassembled WGS sequence"/>
</dbReference>
<accession>A0AB36E017</accession>
<organism evidence="1 2">
    <name type="scientific">Gallibacterium salpingitidis</name>
    <dbReference type="NCBI Taxonomy" id="505341"/>
    <lineage>
        <taxon>Bacteria</taxon>
        <taxon>Pseudomonadati</taxon>
        <taxon>Pseudomonadota</taxon>
        <taxon>Gammaproteobacteria</taxon>
        <taxon>Pasteurellales</taxon>
        <taxon>Pasteurellaceae</taxon>
        <taxon>Gallibacterium</taxon>
    </lineage>
</organism>